<dbReference type="EMBL" id="SSTM01000003">
    <property type="protein sequence ID" value="TJW10800.1"/>
    <property type="molecule type" value="Genomic_DNA"/>
</dbReference>
<evidence type="ECO:0000313" key="7">
    <source>
        <dbReference type="EMBL" id="TJW10800.1"/>
    </source>
</evidence>
<evidence type="ECO:0000256" key="4">
    <source>
        <dbReference type="ARBA" id="ARBA00022833"/>
    </source>
</evidence>
<reference evidence="6 9" key="2">
    <citation type="submission" date="2020-08" db="EMBL/GenBank/DDBJ databases">
        <title>Sequencing the genomes of 1000 actinobacteria strains.</title>
        <authorList>
            <person name="Klenk H.-P."/>
        </authorList>
    </citation>
    <scope>NUCLEOTIDE SEQUENCE [LARGE SCALE GENOMIC DNA]</scope>
    <source>
        <strain evidence="6 9">DSM 22242</strain>
    </source>
</reference>
<evidence type="ECO:0000256" key="1">
    <source>
        <dbReference type="ARBA" id="ARBA00001947"/>
    </source>
</evidence>
<accession>A0A3N0AC14</accession>
<keyword evidence="8" id="KW-1185">Reference proteome</keyword>
<dbReference type="Gene3D" id="3.60.15.10">
    <property type="entry name" value="Ribonuclease Z/Hydroxyacylglutathione hydrolase-like"/>
    <property type="match status" value="1"/>
</dbReference>
<dbReference type="Pfam" id="PF00753">
    <property type="entry name" value="Lactamase_B"/>
    <property type="match status" value="1"/>
</dbReference>
<dbReference type="InterPro" id="IPR051453">
    <property type="entry name" value="MBL_Glyoxalase_II"/>
</dbReference>
<dbReference type="AlphaFoldDB" id="A0A3N0AC14"/>
<evidence type="ECO:0000313" key="8">
    <source>
        <dbReference type="Proteomes" id="UP000309454"/>
    </source>
</evidence>
<comment type="cofactor">
    <cofactor evidence="1">
        <name>Zn(2+)</name>
        <dbReference type="ChEBI" id="CHEBI:29105"/>
    </cofactor>
</comment>
<dbReference type="GO" id="GO:0046872">
    <property type="term" value="F:metal ion binding"/>
    <property type="evidence" value="ECO:0007669"/>
    <property type="project" value="UniProtKB-KW"/>
</dbReference>
<comment type="caution">
    <text evidence="7">The sequence shown here is derived from an EMBL/GenBank/DDBJ whole genome shotgun (WGS) entry which is preliminary data.</text>
</comment>
<dbReference type="SUPFAM" id="SSF56281">
    <property type="entry name" value="Metallo-hydrolase/oxidoreductase"/>
    <property type="match status" value="1"/>
</dbReference>
<keyword evidence="2" id="KW-0479">Metal-binding</keyword>
<keyword evidence="3 7" id="KW-0378">Hydrolase</keyword>
<evidence type="ECO:0000313" key="9">
    <source>
        <dbReference type="Proteomes" id="UP000530850"/>
    </source>
</evidence>
<evidence type="ECO:0000256" key="3">
    <source>
        <dbReference type="ARBA" id="ARBA00022801"/>
    </source>
</evidence>
<name>A0A3N0AC14_9ACTN</name>
<dbReference type="Proteomes" id="UP000309454">
    <property type="component" value="Unassembled WGS sequence"/>
</dbReference>
<reference evidence="7 8" key="1">
    <citation type="submission" date="2019-04" db="EMBL/GenBank/DDBJ databases">
        <title>Microbes associate with the intestines of laboratory mice.</title>
        <authorList>
            <person name="Navarre W."/>
            <person name="Wong E."/>
            <person name="Huang K.C."/>
            <person name="Tropini C."/>
            <person name="Ng K."/>
            <person name="Yu B."/>
        </authorList>
    </citation>
    <scope>NUCLEOTIDE SEQUENCE [LARGE SCALE GENOMIC DNA]</scope>
    <source>
        <strain evidence="7 8">NM48_B13</strain>
    </source>
</reference>
<feature type="domain" description="Metallo-beta-lactamase" evidence="5">
    <location>
        <begin position="24"/>
        <end position="203"/>
    </location>
</feature>
<dbReference type="EMBL" id="JACHYA010000003">
    <property type="protein sequence ID" value="MBB3171334.1"/>
    <property type="molecule type" value="Genomic_DNA"/>
</dbReference>
<dbReference type="InterPro" id="IPR001279">
    <property type="entry name" value="Metallo-B-lactamas"/>
</dbReference>
<dbReference type="GO" id="GO:0016787">
    <property type="term" value="F:hydrolase activity"/>
    <property type="evidence" value="ECO:0007669"/>
    <property type="project" value="UniProtKB-KW"/>
</dbReference>
<dbReference type="PANTHER" id="PTHR46233:SF3">
    <property type="entry name" value="HYDROXYACYLGLUTATHIONE HYDROLASE GLOC"/>
    <property type="match status" value="1"/>
</dbReference>
<evidence type="ECO:0000256" key="2">
    <source>
        <dbReference type="ARBA" id="ARBA00022723"/>
    </source>
</evidence>
<protein>
    <submittedName>
        <fullName evidence="6">Glyoxylase-like metal-dependent hydrolase (Beta-lactamase superfamily II)</fullName>
    </submittedName>
    <submittedName>
        <fullName evidence="7">MBL fold metallo-hydrolase</fullName>
    </submittedName>
</protein>
<organism evidence="7 8">
    <name type="scientific">Parvibacter caecicola</name>
    <dbReference type="NCBI Taxonomy" id="747645"/>
    <lineage>
        <taxon>Bacteria</taxon>
        <taxon>Bacillati</taxon>
        <taxon>Actinomycetota</taxon>
        <taxon>Coriobacteriia</taxon>
        <taxon>Coriobacteriales</taxon>
        <taxon>Coriobacteriaceae</taxon>
        <taxon>Parvibacter</taxon>
    </lineage>
</organism>
<dbReference type="SMART" id="SM00849">
    <property type="entry name" value="Lactamase_B"/>
    <property type="match status" value="1"/>
</dbReference>
<dbReference type="RefSeq" id="WP_123184894.1">
    <property type="nucleotide sequence ID" value="NZ_CANPEU010000008.1"/>
</dbReference>
<sequence>MKPTLYEVSGLCIDVKYLVLGPLQNNTYIISDGAGTLVVDPSCEPETIIAALEGKKLDAIVLTHFHNDHIGAAAQLRAATGAKVYASAVDAPVIEAPQDGTYVEACEPCPVDETVANGSVVTVGHMPWKVISTPGHTKGSICLFLIPQFGNHEGGLPVLISGDTLFAGTVGRTDFEGGSMEEMRASIKKLAALPDDTAVLPGHNDLTTIGAERRRVFARFGAEPAN</sequence>
<proteinExistence type="predicted"/>
<dbReference type="Proteomes" id="UP000530850">
    <property type="component" value="Unassembled WGS sequence"/>
</dbReference>
<evidence type="ECO:0000313" key="6">
    <source>
        <dbReference type="EMBL" id="MBB3171334.1"/>
    </source>
</evidence>
<dbReference type="InterPro" id="IPR036866">
    <property type="entry name" value="RibonucZ/Hydroxyglut_hydro"/>
</dbReference>
<dbReference type="GeneID" id="93356195"/>
<evidence type="ECO:0000259" key="5">
    <source>
        <dbReference type="SMART" id="SM00849"/>
    </source>
</evidence>
<gene>
    <name evidence="7" type="ORF">E5982_05890</name>
    <name evidence="6" type="ORF">FHR31_001152</name>
</gene>
<dbReference type="OrthoDB" id="9802991at2"/>
<dbReference type="CDD" id="cd06262">
    <property type="entry name" value="metallo-hydrolase-like_MBL-fold"/>
    <property type="match status" value="1"/>
</dbReference>
<keyword evidence="4" id="KW-0862">Zinc</keyword>
<dbReference type="PANTHER" id="PTHR46233">
    <property type="entry name" value="HYDROXYACYLGLUTATHIONE HYDROLASE GLOC"/>
    <property type="match status" value="1"/>
</dbReference>